<reference evidence="4 5" key="1">
    <citation type="submission" date="2013-08" db="EMBL/GenBank/DDBJ databases">
        <title>Genome sequencing of Cellulomonas bogoriensis 69B4.</title>
        <authorList>
            <person name="Chen F."/>
            <person name="Li Y."/>
            <person name="Wang G."/>
        </authorList>
    </citation>
    <scope>NUCLEOTIDE SEQUENCE [LARGE SCALE GENOMIC DNA]</scope>
    <source>
        <strain evidence="4 5">69B4</strain>
    </source>
</reference>
<evidence type="ECO:0000313" key="5">
    <source>
        <dbReference type="Proteomes" id="UP000054314"/>
    </source>
</evidence>
<organism evidence="4 5">
    <name type="scientific">Cellulomonas bogoriensis 69B4 = DSM 16987</name>
    <dbReference type="NCBI Taxonomy" id="1386082"/>
    <lineage>
        <taxon>Bacteria</taxon>
        <taxon>Bacillati</taxon>
        <taxon>Actinomycetota</taxon>
        <taxon>Actinomycetes</taxon>
        <taxon>Micrococcales</taxon>
        <taxon>Cellulomonadaceae</taxon>
        <taxon>Cellulomonas</taxon>
    </lineage>
</organism>
<evidence type="ECO:0000256" key="1">
    <source>
        <dbReference type="SAM" id="MobiDB-lite"/>
    </source>
</evidence>
<dbReference type="Pfam" id="PF03703">
    <property type="entry name" value="bPH_2"/>
    <property type="match status" value="2"/>
</dbReference>
<dbReference type="PANTHER" id="PTHR34473">
    <property type="entry name" value="UPF0699 TRANSMEMBRANE PROTEIN YDBS"/>
    <property type="match status" value="1"/>
</dbReference>
<dbReference type="PIRSF" id="PIRSF026631">
    <property type="entry name" value="UCP026631"/>
    <property type="match status" value="1"/>
</dbReference>
<dbReference type="OrthoDB" id="4121259at2"/>
<keyword evidence="2" id="KW-1133">Transmembrane helix</keyword>
<feature type="transmembrane region" description="Helical" evidence="2">
    <location>
        <begin position="12"/>
        <end position="35"/>
    </location>
</feature>
<feature type="compositionally biased region" description="Basic and acidic residues" evidence="1">
    <location>
        <begin position="176"/>
        <end position="186"/>
    </location>
</feature>
<dbReference type="PANTHER" id="PTHR34473:SF2">
    <property type="entry name" value="UPF0699 TRANSMEMBRANE PROTEIN YDBT"/>
    <property type="match status" value="1"/>
</dbReference>
<dbReference type="Proteomes" id="UP000054314">
    <property type="component" value="Unassembled WGS sequence"/>
</dbReference>
<feature type="domain" description="YdbS-like PH" evidence="3">
    <location>
        <begin position="63"/>
        <end position="139"/>
    </location>
</feature>
<dbReference type="InterPro" id="IPR005182">
    <property type="entry name" value="YdbS-like_PH"/>
</dbReference>
<feature type="transmembrane region" description="Helical" evidence="2">
    <location>
        <begin position="219"/>
        <end position="240"/>
    </location>
</feature>
<feature type="transmembrane region" description="Helical" evidence="2">
    <location>
        <begin position="393"/>
        <end position="414"/>
    </location>
</feature>
<dbReference type="RefSeq" id="WP_035059367.1">
    <property type="nucleotide sequence ID" value="NZ_AXCZ01000046.1"/>
</dbReference>
<accession>A0A0A0C1X8</accession>
<keyword evidence="2" id="KW-0812">Transmembrane</keyword>
<sequence length="544" mass="57183">MIAQDGQWRRTAGRMVLIIVVGRIASLALPVVFIATRQDGWWSLVAAAVGAVLAVVSAVLSWLVTLYRFDAERLQVRRGLVARTTLTAPLDRVRTVDLEAPLLHRALGLAKVTIGTGTSTDRITLDSLDKTHSAVLRDQLLAARHLATGVEPVGSGPSAATDPTGASDLPAVTHDVPAHDGFHHDGTGPATQAPAAPGPPTPAPEPTVLARLSLGWVRFAPASMVSGAVVLLMILGAVWFATRTTAITTRLVGALPGVAWVAVLVMASLLLVGGMLMSTLTWVTTWWGATLTREPGGTLHLRRGLTTTTSTTVEEARIRGVRLVEPLLVRWLRGANLQAWATGVGAGGTVNLLPTAPREVATAVGRSVLEPPPGPDPLTVRTRRHGRVAHRRLFIGAVIDTAVLLGLAWLVAAWRGWEPPWALLAAGLLAWSGTVAQLEHLWRGYALVGEHLVVTTGALRHRRVVLQTRGVLGWAISQSVLQRRVGLATLTATTAAGPGFVRIRDVTLADAQALAVAATPDMWAASESAPATGAGTVAQGAHPA</sequence>
<feature type="transmembrane region" description="Helical" evidence="2">
    <location>
        <begin position="41"/>
        <end position="67"/>
    </location>
</feature>
<keyword evidence="2" id="KW-0472">Membrane</keyword>
<feature type="domain" description="YdbS-like PH" evidence="3">
    <location>
        <begin position="443"/>
        <end position="514"/>
    </location>
</feature>
<protein>
    <recommendedName>
        <fullName evidence="3">YdbS-like PH domain-containing protein</fullName>
    </recommendedName>
</protein>
<keyword evidence="5" id="KW-1185">Reference proteome</keyword>
<proteinExistence type="predicted"/>
<name>A0A0A0C1X8_9CELL</name>
<comment type="caution">
    <text evidence="4">The sequence shown here is derived from an EMBL/GenBank/DDBJ whole genome shotgun (WGS) entry which is preliminary data.</text>
</comment>
<evidence type="ECO:0000259" key="3">
    <source>
        <dbReference type="Pfam" id="PF03703"/>
    </source>
</evidence>
<feature type="region of interest" description="Disordered" evidence="1">
    <location>
        <begin position="152"/>
        <end position="206"/>
    </location>
</feature>
<feature type="compositionally biased region" description="Pro residues" evidence="1">
    <location>
        <begin position="196"/>
        <end position="205"/>
    </location>
</feature>
<evidence type="ECO:0000313" key="4">
    <source>
        <dbReference type="EMBL" id="KGM13389.1"/>
    </source>
</evidence>
<dbReference type="InterPro" id="IPR014529">
    <property type="entry name" value="UCP026631"/>
</dbReference>
<dbReference type="AlphaFoldDB" id="A0A0A0C1X8"/>
<evidence type="ECO:0000256" key="2">
    <source>
        <dbReference type="SAM" id="Phobius"/>
    </source>
</evidence>
<dbReference type="EMBL" id="AXCZ01000046">
    <property type="protein sequence ID" value="KGM13389.1"/>
    <property type="molecule type" value="Genomic_DNA"/>
</dbReference>
<feature type="transmembrane region" description="Helical" evidence="2">
    <location>
        <begin position="260"/>
        <end position="283"/>
    </location>
</feature>
<gene>
    <name evidence="4" type="ORF">N869_14425</name>
</gene>